<dbReference type="SUPFAM" id="SSF55136">
    <property type="entry name" value="Probable bacterial effector-binding domain"/>
    <property type="match status" value="1"/>
</dbReference>
<keyword evidence="3" id="KW-1185">Reference proteome</keyword>
<dbReference type="InterPro" id="IPR011256">
    <property type="entry name" value="Reg_factor_effector_dom_sf"/>
</dbReference>
<reference evidence="3" key="1">
    <citation type="submission" date="2015-01" db="EMBL/GenBank/DDBJ databases">
        <title>Flavisolibacter sp./LCS9/ whole genome sequencing.</title>
        <authorList>
            <person name="Kim M.K."/>
            <person name="Srinivasan S."/>
            <person name="Lee J.-J."/>
        </authorList>
    </citation>
    <scope>NUCLEOTIDE SEQUENCE [LARGE SCALE GENOMIC DNA]</scope>
    <source>
        <strain evidence="3">LCS9</strain>
    </source>
</reference>
<dbReference type="Gene3D" id="3.20.80.10">
    <property type="entry name" value="Regulatory factor, effector binding domain"/>
    <property type="match status" value="1"/>
</dbReference>
<dbReference type="EMBL" id="CP011390">
    <property type="protein sequence ID" value="ANE51320.1"/>
    <property type="molecule type" value="Genomic_DNA"/>
</dbReference>
<dbReference type="InterPro" id="IPR053182">
    <property type="entry name" value="YobU-like_regulator"/>
</dbReference>
<dbReference type="Pfam" id="PF06445">
    <property type="entry name" value="GyrI-like"/>
    <property type="match status" value="1"/>
</dbReference>
<dbReference type="STRING" id="1492898.SY85_13165"/>
<dbReference type="RefSeq" id="WP_066405219.1">
    <property type="nucleotide sequence ID" value="NZ_CP011390.1"/>
</dbReference>
<sequence>MTPRIEHIDDRKLVGLRIRTSMDKQATFRLFSTFMPRRREPENRLNANTYSVEIYDADLAFHTFTPATEFEKWAAVEVKAFGILPEDMEALTIPAGTYAVFLYKGLAKDFAKTAQYIYGTWLPQSKYELDSRPHFEIMSPAYRPDDPNAEEEIWVPVREK</sequence>
<evidence type="ECO:0000259" key="1">
    <source>
        <dbReference type="SMART" id="SM00871"/>
    </source>
</evidence>
<organism evidence="2 3">
    <name type="scientific">Flavisolibacter tropicus</name>
    <dbReference type="NCBI Taxonomy" id="1492898"/>
    <lineage>
        <taxon>Bacteria</taxon>
        <taxon>Pseudomonadati</taxon>
        <taxon>Bacteroidota</taxon>
        <taxon>Chitinophagia</taxon>
        <taxon>Chitinophagales</taxon>
        <taxon>Chitinophagaceae</taxon>
        <taxon>Flavisolibacter</taxon>
    </lineage>
</organism>
<proteinExistence type="predicted"/>
<protein>
    <submittedName>
        <fullName evidence="2">AraC family transcriptional regulator</fullName>
    </submittedName>
</protein>
<reference evidence="2 3" key="2">
    <citation type="journal article" date="2016" name="Int. J. Syst. Evol. Microbiol.">
        <title>Flavisolibacter tropicus sp. nov., isolated from tropical soil.</title>
        <authorList>
            <person name="Lee J.J."/>
            <person name="Kang M.S."/>
            <person name="Kim G.S."/>
            <person name="Lee C.S."/>
            <person name="Lim S."/>
            <person name="Lee J."/>
            <person name="Roh S.H."/>
            <person name="Kang H."/>
            <person name="Ha J.M."/>
            <person name="Bae S."/>
            <person name="Jung H.Y."/>
            <person name="Kim M.K."/>
        </authorList>
    </citation>
    <scope>NUCLEOTIDE SEQUENCE [LARGE SCALE GENOMIC DNA]</scope>
    <source>
        <strain evidence="2 3">LCS9</strain>
    </source>
</reference>
<gene>
    <name evidence="2" type="ORF">SY85_13165</name>
</gene>
<dbReference type="Proteomes" id="UP000077177">
    <property type="component" value="Chromosome"/>
</dbReference>
<name>A0A172TWB4_9BACT</name>
<dbReference type="KEGG" id="fla:SY85_13165"/>
<evidence type="ECO:0000313" key="3">
    <source>
        <dbReference type="Proteomes" id="UP000077177"/>
    </source>
</evidence>
<dbReference type="PANTHER" id="PTHR36444:SF2">
    <property type="entry name" value="TRANSCRIPTIONAL REGULATOR PROTEIN YOBU-RELATED"/>
    <property type="match status" value="1"/>
</dbReference>
<dbReference type="InterPro" id="IPR010499">
    <property type="entry name" value="AraC_E-bd"/>
</dbReference>
<dbReference type="InterPro" id="IPR029442">
    <property type="entry name" value="GyrI-like"/>
</dbReference>
<dbReference type="PANTHER" id="PTHR36444">
    <property type="entry name" value="TRANSCRIPTIONAL REGULATOR PROTEIN YOBU-RELATED"/>
    <property type="match status" value="1"/>
</dbReference>
<evidence type="ECO:0000313" key="2">
    <source>
        <dbReference type="EMBL" id="ANE51320.1"/>
    </source>
</evidence>
<dbReference type="PATRIC" id="fig|1492898.3.peg.2839"/>
<dbReference type="OrthoDB" id="8560232at2"/>
<feature type="domain" description="AraC effector-binding" evidence="1">
    <location>
        <begin position="1"/>
        <end position="158"/>
    </location>
</feature>
<accession>A0A172TWB4</accession>
<dbReference type="SMART" id="SM00871">
    <property type="entry name" value="AraC_E_bind"/>
    <property type="match status" value="1"/>
</dbReference>
<dbReference type="AlphaFoldDB" id="A0A172TWB4"/>